<comment type="caution">
    <text evidence="2">The sequence shown here is derived from an EMBL/GenBank/DDBJ whole genome shotgun (WGS) entry which is preliminary data.</text>
</comment>
<feature type="region of interest" description="Disordered" evidence="1">
    <location>
        <begin position="1"/>
        <end position="33"/>
    </location>
</feature>
<protein>
    <submittedName>
        <fullName evidence="2">Uncharacterized protein</fullName>
    </submittedName>
</protein>
<keyword evidence="3" id="KW-1185">Reference proteome</keyword>
<sequence>MMRSVISASLPGGEPPRHEVDRRDPLGKTPPHRVRIGHIHEVGLGYVDGWDVDTPTSGT</sequence>
<dbReference type="Proteomes" id="UP000600365">
    <property type="component" value="Unassembled WGS sequence"/>
</dbReference>
<evidence type="ECO:0000313" key="2">
    <source>
        <dbReference type="EMBL" id="GGN84010.1"/>
    </source>
</evidence>
<dbReference type="EMBL" id="BMMM01000016">
    <property type="protein sequence ID" value="GGN84010.1"/>
    <property type="molecule type" value="Genomic_DNA"/>
</dbReference>
<evidence type="ECO:0000256" key="1">
    <source>
        <dbReference type="SAM" id="MobiDB-lite"/>
    </source>
</evidence>
<gene>
    <name evidence="2" type="ORF">GCM10011579_073380</name>
</gene>
<feature type="compositionally biased region" description="Basic and acidic residues" evidence="1">
    <location>
        <begin position="15"/>
        <end position="26"/>
    </location>
</feature>
<evidence type="ECO:0000313" key="3">
    <source>
        <dbReference type="Proteomes" id="UP000600365"/>
    </source>
</evidence>
<organism evidence="2 3">
    <name type="scientific">Streptomyces albiflavescens</name>
    <dbReference type="NCBI Taxonomy" id="1623582"/>
    <lineage>
        <taxon>Bacteria</taxon>
        <taxon>Bacillati</taxon>
        <taxon>Actinomycetota</taxon>
        <taxon>Actinomycetes</taxon>
        <taxon>Kitasatosporales</taxon>
        <taxon>Streptomycetaceae</taxon>
        <taxon>Streptomyces</taxon>
    </lineage>
</organism>
<proteinExistence type="predicted"/>
<dbReference type="AlphaFoldDB" id="A0A917YAI3"/>
<reference evidence="2 3" key="1">
    <citation type="journal article" date="2014" name="Int. J. Syst. Evol. Microbiol.">
        <title>Complete genome sequence of Corynebacterium casei LMG S-19264T (=DSM 44701T), isolated from a smear-ripened cheese.</title>
        <authorList>
            <consortium name="US DOE Joint Genome Institute (JGI-PGF)"/>
            <person name="Walter F."/>
            <person name="Albersmeier A."/>
            <person name="Kalinowski J."/>
            <person name="Ruckert C."/>
        </authorList>
    </citation>
    <scope>NUCLEOTIDE SEQUENCE [LARGE SCALE GENOMIC DNA]</scope>
    <source>
        <strain evidence="2 3">CGMCC 4.7111</strain>
    </source>
</reference>
<name>A0A917YAI3_9ACTN</name>
<accession>A0A917YAI3</accession>